<dbReference type="PANTHER" id="PTHR47967">
    <property type="entry name" value="OS07G0603500 PROTEIN-RELATED"/>
    <property type="match status" value="1"/>
</dbReference>
<evidence type="ECO:0000256" key="1">
    <source>
        <dbReference type="ARBA" id="ARBA00022670"/>
    </source>
</evidence>
<gene>
    <name evidence="4" type="ORF">Taro_045376</name>
</gene>
<keyword evidence="1" id="KW-0645">Protease</keyword>
<comment type="caution">
    <text evidence="4">The sequence shown here is derived from an EMBL/GenBank/DDBJ whole genome shotgun (WGS) entry which is preliminary data.</text>
</comment>
<reference evidence="4" key="1">
    <citation type="submission" date="2017-07" db="EMBL/GenBank/DDBJ databases">
        <title>Taro Niue Genome Assembly and Annotation.</title>
        <authorList>
            <person name="Atibalentja N."/>
            <person name="Keating K."/>
            <person name="Fields C.J."/>
        </authorList>
    </citation>
    <scope>NUCLEOTIDE SEQUENCE</scope>
    <source>
        <strain evidence="4">Niue_2</strain>
        <tissue evidence="4">Leaf</tissue>
    </source>
</reference>
<dbReference type="InterPro" id="IPR032799">
    <property type="entry name" value="TAXi_C"/>
</dbReference>
<dbReference type="GO" id="GO:0008233">
    <property type="term" value="F:peptidase activity"/>
    <property type="evidence" value="ECO:0007669"/>
    <property type="project" value="UniProtKB-KW"/>
</dbReference>
<dbReference type="SUPFAM" id="SSF50630">
    <property type="entry name" value="Acid proteases"/>
    <property type="match status" value="1"/>
</dbReference>
<accession>A0A843X447</accession>
<protein>
    <recommendedName>
        <fullName evidence="3">Peptidase A1 domain-containing protein</fullName>
    </recommendedName>
</protein>
<keyword evidence="2" id="KW-0378">Hydrolase</keyword>
<dbReference type="GO" id="GO:0006508">
    <property type="term" value="P:proteolysis"/>
    <property type="evidence" value="ECO:0007669"/>
    <property type="project" value="UniProtKB-KW"/>
</dbReference>
<evidence type="ECO:0000256" key="2">
    <source>
        <dbReference type="ARBA" id="ARBA00022801"/>
    </source>
</evidence>
<dbReference type="Pfam" id="PF14541">
    <property type="entry name" value="TAXi_C"/>
    <property type="match status" value="1"/>
</dbReference>
<dbReference type="InterPro" id="IPR051708">
    <property type="entry name" value="Plant_Aspart_Prot_A1"/>
</dbReference>
<evidence type="ECO:0000259" key="3">
    <source>
        <dbReference type="PROSITE" id="PS51767"/>
    </source>
</evidence>
<dbReference type="InterPro" id="IPR021109">
    <property type="entry name" value="Peptidase_aspartic_dom_sf"/>
</dbReference>
<keyword evidence="5" id="KW-1185">Reference proteome</keyword>
<dbReference type="Gene3D" id="2.40.70.10">
    <property type="entry name" value="Acid Proteases"/>
    <property type="match status" value="1"/>
</dbReference>
<sequence>MSRHRYRMARPVSTLDTCYLVNRPNFSYPAITLHFRGVDLPLGFLQVFYVVRRSLIRSSTYCLAFAAIEGVGNGDPVIGSIQQAGTEVIYDNAQHRIGFAPGVLRERDGTSPDNAGKGASVSALDRELRVEAPVEGPRGYCPLDRGARVVQPL</sequence>
<feature type="domain" description="Peptidase A1" evidence="3">
    <location>
        <begin position="1"/>
        <end position="100"/>
    </location>
</feature>
<evidence type="ECO:0000313" key="4">
    <source>
        <dbReference type="EMBL" id="MQM12465.1"/>
    </source>
</evidence>
<dbReference type="InterPro" id="IPR033121">
    <property type="entry name" value="PEPTIDASE_A1"/>
</dbReference>
<dbReference type="PROSITE" id="PS51767">
    <property type="entry name" value="PEPTIDASE_A1"/>
    <property type="match status" value="1"/>
</dbReference>
<dbReference type="AlphaFoldDB" id="A0A843X447"/>
<evidence type="ECO:0000313" key="5">
    <source>
        <dbReference type="Proteomes" id="UP000652761"/>
    </source>
</evidence>
<name>A0A843X447_COLES</name>
<dbReference type="Proteomes" id="UP000652761">
    <property type="component" value="Unassembled WGS sequence"/>
</dbReference>
<organism evidence="4 5">
    <name type="scientific">Colocasia esculenta</name>
    <name type="common">Wild taro</name>
    <name type="synonym">Arum esculentum</name>
    <dbReference type="NCBI Taxonomy" id="4460"/>
    <lineage>
        <taxon>Eukaryota</taxon>
        <taxon>Viridiplantae</taxon>
        <taxon>Streptophyta</taxon>
        <taxon>Embryophyta</taxon>
        <taxon>Tracheophyta</taxon>
        <taxon>Spermatophyta</taxon>
        <taxon>Magnoliopsida</taxon>
        <taxon>Liliopsida</taxon>
        <taxon>Araceae</taxon>
        <taxon>Aroideae</taxon>
        <taxon>Colocasieae</taxon>
        <taxon>Colocasia</taxon>
    </lineage>
</organism>
<dbReference type="EMBL" id="NMUH01005323">
    <property type="protein sequence ID" value="MQM12465.1"/>
    <property type="molecule type" value="Genomic_DNA"/>
</dbReference>
<proteinExistence type="predicted"/>